<protein>
    <submittedName>
        <fullName evidence="2">Uncharacterized protein</fullName>
    </submittedName>
</protein>
<reference evidence="2 3" key="1">
    <citation type="journal article" date="2019" name="Int. J. Syst. Evol. Microbiol.">
        <title>The Global Catalogue of Microorganisms (GCM) 10K type strain sequencing project: providing services to taxonomists for standard genome sequencing and annotation.</title>
        <authorList>
            <consortium name="The Broad Institute Genomics Platform"/>
            <consortium name="The Broad Institute Genome Sequencing Center for Infectious Disease"/>
            <person name="Wu L."/>
            <person name="Ma J."/>
        </authorList>
    </citation>
    <scope>NUCLEOTIDE SEQUENCE [LARGE SCALE GENOMIC DNA]</scope>
    <source>
        <strain evidence="2 3">YIM 94188</strain>
    </source>
</reference>
<evidence type="ECO:0000313" key="2">
    <source>
        <dbReference type="EMBL" id="MFC6825644.1"/>
    </source>
</evidence>
<dbReference type="Proteomes" id="UP001596408">
    <property type="component" value="Unassembled WGS sequence"/>
</dbReference>
<comment type="caution">
    <text evidence="2">The sequence shown here is derived from an EMBL/GenBank/DDBJ whole genome shotgun (WGS) entry which is preliminary data.</text>
</comment>
<gene>
    <name evidence="2" type="ORF">ACFQEV_11680</name>
</gene>
<dbReference type="EMBL" id="JBHSXH010000015">
    <property type="protein sequence ID" value="MFC6825644.1"/>
    <property type="molecule type" value="Genomic_DNA"/>
</dbReference>
<keyword evidence="3" id="KW-1185">Reference proteome</keyword>
<proteinExistence type="predicted"/>
<evidence type="ECO:0000256" key="1">
    <source>
        <dbReference type="SAM" id="Coils"/>
    </source>
</evidence>
<evidence type="ECO:0000313" key="3">
    <source>
        <dbReference type="Proteomes" id="UP001596408"/>
    </source>
</evidence>
<feature type="coiled-coil region" evidence="1">
    <location>
        <begin position="30"/>
        <end position="57"/>
    </location>
</feature>
<dbReference type="AlphaFoldDB" id="A0ABD5TZL2"/>
<accession>A0ABD5TZL2</accession>
<sequence length="57" mass="6645">MSDFDMFEYGWFYATTEGRVSMLSSKSNLHDMTVDEAKALRDELEKAIQKAEEFDDD</sequence>
<keyword evidence="1" id="KW-0175">Coiled coil</keyword>
<dbReference type="RefSeq" id="WP_379696065.1">
    <property type="nucleotide sequence ID" value="NZ_JBHSXH010000015.1"/>
</dbReference>
<name>A0ABD5TZL2_9EURY</name>
<organism evidence="2 3">
    <name type="scientific">Halopelagius fulvigenes</name>
    <dbReference type="NCBI Taxonomy" id="1198324"/>
    <lineage>
        <taxon>Archaea</taxon>
        <taxon>Methanobacteriati</taxon>
        <taxon>Methanobacteriota</taxon>
        <taxon>Stenosarchaea group</taxon>
        <taxon>Halobacteria</taxon>
        <taxon>Halobacteriales</taxon>
        <taxon>Haloferacaceae</taxon>
    </lineage>
</organism>